<dbReference type="InterPro" id="IPR005467">
    <property type="entry name" value="His_kinase_dom"/>
</dbReference>
<dbReference type="InterPro" id="IPR004358">
    <property type="entry name" value="Sig_transdc_His_kin-like_C"/>
</dbReference>
<dbReference type="RefSeq" id="WP_094058828.1">
    <property type="nucleotide sequence ID" value="NZ_CP022530.1"/>
</dbReference>
<evidence type="ECO:0000313" key="4">
    <source>
        <dbReference type="EMBL" id="ASP37612.1"/>
    </source>
</evidence>
<keyword evidence="5" id="KW-1185">Reference proteome</keyword>
<keyword evidence="4" id="KW-0418">Kinase</keyword>
<dbReference type="InterPro" id="IPR036890">
    <property type="entry name" value="HATPase_C_sf"/>
</dbReference>
<dbReference type="PRINTS" id="PR00344">
    <property type="entry name" value="BCTRLSENSOR"/>
</dbReference>
<dbReference type="PANTHER" id="PTHR43065:SF50">
    <property type="entry name" value="HISTIDINE KINASE"/>
    <property type="match status" value="1"/>
</dbReference>
<dbReference type="PANTHER" id="PTHR43065">
    <property type="entry name" value="SENSOR HISTIDINE KINASE"/>
    <property type="match status" value="1"/>
</dbReference>
<dbReference type="PROSITE" id="PS50109">
    <property type="entry name" value="HIS_KIN"/>
    <property type="match status" value="1"/>
</dbReference>
<keyword evidence="4" id="KW-0808">Transferase</keyword>
<dbReference type="SUPFAM" id="SSF55874">
    <property type="entry name" value="ATPase domain of HSP90 chaperone/DNA topoisomerase II/histidine kinase"/>
    <property type="match status" value="1"/>
</dbReference>
<dbReference type="KEGG" id="bsan:CHH28_02515"/>
<dbReference type="Gene3D" id="1.10.287.130">
    <property type="match status" value="1"/>
</dbReference>
<dbReference type="EC" id="2.7.13.3" evidence="2"/>
<evidence type="ECO:0000256" key="1">
    <source>
        <dbReference type="ARBA" id="ARBA00000085"/>
    </source>
</evidence>
<reference evidence="4 5" key="1">
    <citation type="submission" date="2017-07" db="EMBL/GenBank/DDBJ databases">
        <title>Annotated genome sequence of Bacterioplanes sanyensis isolated from Red Sea.</title>
        <authorList>
            <person name="Rehman Z.U."/>
        </authorList>
    </citation>
    <scope>NUCLEOTIDE SEQUENCE [LARGE SCALE GENOMIC DNA]</scope>
    <source>
        <strain evidence="4 5">NV9</strain>
    </source>
</reference>
<gene>
    <name evidence="4" type="ORF">CHH28_02515</name>
</gene>
<dbReference type="GO" id="GO:0004673">
    <property type="term" value="F:protein histidine kinase activity"/>
    <property type="evidence" value="ECO:0007669"/>
    <property type="project" value="UniProtKB-EC"/>
</dbReference>
<evidence type="ECO:0000256" key="2">
    <source>
        <dbReference type="ARBA" id="ARBA00012438"/>
    </source>
</evidence>
<dbReference type="SMART" id="SM00387">
    <property type="entry name" value="HATPase_c"/>
    <property type="match status" value="1"/>
</dbReference>
<dbReference type="InterPro" id="IPR003594">
    <property type="entry name" value="HATPase_dom"/>
</dbReference>
<comment type="catalytic activity">
    <reaction evidence="1">
        <text>ATP + protein L-histidine = ADP + protein N-phospho-L-histidine.</text>
        <dbReference type="EC" id="2.7.13.3"/>
    </reaction>
</comment>
<dbReference type="EMBL" id="CP022530">
    <property type="protein sequence ID" value="ASP37612.1"/>
    <property type="molecule type" value="Genomic_DNA"/>
</dbReference>
<dbReference type="AlphaFoldDB" id="A0A222FG54"/>
<protein>
    <recommendedName>
        <fullName evidence="2">histidine kinase</fullName>
        <ecNumber evidence="2">2.7.13.3</ecNumber>
    </recommendedName>
</protein>
<name>A0A222FG54_9GAMM</name>
<evidence type="ECO:0000259" key="3">
    <source>
        <dbReference type="PROSITE" id="PS50109"/>
    </source>
</evidence>
<accession>A0A222FG54</accession>
<organism evidence="4 5">
    <name type="scientific">Bacterioplanes sanyensis</name>
    <dbReference type="NCBI Taxonomy" id="1249553"/>
    <lineage>
        <taxon>Bacteria</taxon>
        <taxon>Pseudomonadati</taxon>
        <taxon>Pseudomonadota</taxon>
        <taxon>Gammaproteobacteria</taxon>
        <taxon>Oceanospirillales</taxon>
        <taxon>Oceanospirillaceae</taxon>
        <taxon>Bacterioplanes</taxon>
    </lineage>
</organism>
<sequence>MTINNEELLEALRLESRLRQHAEASMRESELMLTGMRAILEASTGEQLYEQTLALFALLIDSDHALILERQSDGSWMCVASDNDGWLQKVWQHDKVLQRALEGEPAAVVSARRQPIWLPHLNDDVGAVLYGPFSGNDRDDILVFVHHEIGFYVQEHVHLLQRYSQLTHQVRLSLDAKFQAFKSDDLEQAKERAEKSLVHAEKMVSLGTLAAGVAHEINNPVGFINSNMHYFREFSELSCTFAQKVLPLLQSIADSDCAQQSQAQQLLRYMAREEYLERCEELAEVAGECSDGLNRIREITEGLRTFSRQDEDVGEEIDVNQCIHTTLRMVNNELKYHCDVVQQLHHIGPVLGASGQLTQVLTNLMVNAGHAIEGRGTVTISSGREQRDDTWYIYVSVEDTGKGIAAKDLDRIFDPFFTTKEVGKGTGLGLAISHSIIEKMHGHIEVRSTLGKGTRFVVWLPEAQPPADP</sequence>
<dbReference type="OrthoDB" id="1931120at2"/>
<feature type="domain" description="Histidine kinase" evidence="3">
    <location>
        <begin position="212"/>
        <end position="464"/>
    </location>
</feature>
<dbReference type="Pfam" id="PF02518">
    <property type="entry name" value="HATPase_c"/>
    <property type="match status" value="1"/>
</dbReference>
<dbReference type="Gene3D" id="3.30.565.10">
    <property type="entry name" value="Histidine kinase-like ATPase, C-terminal domain"/>
    <property type="match status" value="1"/>
</dbReference>
<proteinExistence type="predicted"/>
<dbReference type="Proteomes" id="UP000202440">
    <property type="component" value="Chromosome"/>
</dbReference>
<evidence type="ECO:0000313" key="5">
    <source>
        <dbReference type="Proteomes" id="UP000202440"/>
    </source>
</evidence>